<comment type="caution">
    <text evidence="2">The sequence shown here is derived from an EMBL/GenBank/DDBJ whole genome shotgun (WGS) entry which is preliminary data.</text>
</comment>
<evidence type="ECO:0000313" key="2">
    <source>
        <dbReference type="EMBL" id="KAK7500553.1"/>
    </source>
</evidence>
<gene>
    <name evidence="2" type="ORF">BaRGS_00008128</name>
</gene>
<name>A0ABD0LNI8_9CAEN</name>
<sequence length="144" mass="16029">MGRRRRVIAPLGYSASRVSGVRGQNKSARCCRTDPDDGQGRPARGQRRGDVWVNMRANKQGRSPSLLNMADVSGEQEAELSGLMKRRFRCQSPFRPRRYFAFLSGEPVKGPADDGERKAALVVQPAFSYTVYQASLPLLLIEIC</sequence>
<reference evidence="2 3" key="1">
    <citation type="journal article" date="2023" name="Sci. Data">
        <title>Genome assembly of the Korean intertidal mud-creeper Batillaria attramentaria.</title>
        <authorList>
            <person name="Patra A.K."/>
            <person name="Ho P.T."/>
            <person name="Jun S."/>
            <person name="Lee S.J."/>
            <person name="Kim Y."/>
            <person name="Won Y.J."/>
        </authorList>
    </citation>
    <scope>NUCLEOTIDE SEQUENCE [LARGE SCALE GENOMIC DNA]</scope>
    <source>
        <strain evidence="2">Wonlab-2016</strain>
    </source>
</reference>
<dbReference type="AlphaFoldDB" id="A0ABD0LNI8"/>
<organism evidence="2 3">
    <name type="scientific">Batillaria attramentaria</name>
    <dbReference type="NCBI Taxonomy" id="370345"/>
    <lineage>
        <taxon>Eukaryota</taxon>
        <taxon>Metazoa</taxon>
        <taxon>Spiralia</taxon>
        <taxon>Lophotrochozoa</taxon>
        <taxon>Mollusca</taxon>
        <taxon>Gastropoda</taxon>
        <taxon>Caenogastropoda</taxon>
        <taxon>Sorbeoconcha</taxon>
        <taxon>Cerithioidea</taxon>
        <taxon>Batillariidae</taxon>
        <taxon>Batillaria</taxon>
    </lineage>
</organism>
<keyword evidence="3" id="KW-1185">Reference proteome</keyword>
<accession>A0ABD0LNI8</accession>
<dbReference type="EMBL" id="JACVVK020000036">
    <property type="protein sequence ID" value="KAK7500553.1"/>
    <property type="molecule type" value="Genomic_DNA"/>
</dbReference>
<proteinExistence type="predicted"/>
<protein>
    <submittedName>
        <fullName evidence="2">Uncharacterized protein</fullName>
    </submittedName>
</protein>
<feature type="region of interest" description="Disordered" evidence="1">
    <location>
        <begin position="18"/>
        <end position="47"/>
    </location>
</feature>
<dbReference type="Proteomes" id="UP001519460">
    <property type="component" value="Unassembled WGS sequence"/>
</dbReference>
<evidence type="ECO:0000313" key="3">
    <source>
        <dbReference type="Proteomes" id="UP001519460"/>
    </source>
</evidence>
<evidence type="ECO:0000256" key="1">
    <source>
        <dbReference type="SAM" id="MobiDB-lite"/>
    </source>
</evidence>